<feature type="transmembrane region" description="Helical" evidence="1">
    <location>
        <begin position="16"/>
        <end position="34"/>
    </location>
</feature>
<sequence>MINRDFINDMENDQNYIKYNLLDYIIYSCFYIIFSKIKLVRIKKINYNIDRNTNKERKNIKKTKDESNNNTKQFKMNSYIYNTKQYSIFQFYLSIEILNLIFLNIKYLPFNSIKLIIDIFINRAILSLWINDKTNDIVGNKFQNLFYNFFCGIFYLQSPNTFTELPNLLYQYNKTIRFLQLVSYSKIFIKKHIPINSIILDIINYCFPTINDDSDQNNSGKTSDEKKIIEIPQRILRSKKDKQL</sequence>
<keyword evidence="1" id="KW-0812">Transmembrane</keyword>
<name>A0A0Y9PW74_PLABE</name>
<keyword evidence="1" id="KW-0472">Membrane</keyword>
<reference evidence="2 3" key="1">
    <citation type="submission" date="2016-02" db="EMBL/GenBank/DDBJ databases">
        <authorList>
            <consortium name="Pathogen Informatics"/>
        </authorList>
    </citation>
    <scope>NUCLEOTIDE SEQUENCE [LARGE SCALE GENOMIC DNA]</scope>
    <source>
        <strain evidence="2 3">K173</strain>
    </source>
</reference>
<proteinExistence type="predicted"/>
<organism evidence="2 3">
    <name type="scientific">Plasmodium berghei</name>
    <dbReference type="NCBI Taxonomy" id="5821"/>
    <lineage>
        <taxon>Eukaryota</taxon>
        <taxon>Sar</taxon>
        <taxon>Alveolata</taxon>
        <taxon>Apicomplexa</taxon>
        <taxon>Aconoidasida</taxon>
        <taxon>Haemosporida</taxon>
        <taxon>Plasmodiidae</taxon>
        <taxon>Plasmodium</taxon>
        <taxon>Plasmodium (Vinckeia)</taxon>
    </lineage>
</organism>
<dbReference type="VEuPathDB" id="PlasmoDB:PBANKA_1140300"/>
<protein>
    <submittedName>
        <fullName evidence="2">Uncharacterized protein</fullName>
    </submittedName>
</protein>
<gene>
    <name evidence="2" type="ORF">PBK173_000530600</name>
</gene>
<dbReference type="Proteomes" id="UP000069549">
    <property type="component" value="Unassembled WGS sequence"/>
</dbReference>
<evidence type="ECO:0000256" key="1">
    <source>
        <dbReference type="SAM" id="Phobius"/>
    </source>
</evidence>
<dbReference type="AlphaFoldDB" id="A0A0Y9PW74"/>
<evidence type="ECO:0000313" key="2">
    <source>
        <dbReference type="EMBL" id="CXH18633.1"/>
    </source>
</evidence>
<dbReference type="EMBL" id="FFUQ01000438">
    <property type="protein sequence ID" value="CXH18633.1"/>
    <property type="molecule type" value="Genomic_DNA"/>
</dbReference>
<keyword evidence="1" id="KW-1133">Transmembrane helix</keyword>
<evidence type="ECO:0000313" key="3">
    <source>
        <dbReference type="Proteomes" id="UP000069549"/>
    </source>
</evidence>
<accession>A0A0Y9PW74</accession>